<dbReference type="EMBL" id="BOMQ01000053">
    <property type="protein sequence ID" value="GIE50989.1"/>
    <property type="molecule type" value="Genomic_DNA"/>
</dbReference>
<feature type="transmembrane region" description="Helical" evidence="2">
    <location>
        <begin position="20"/>
        <end position="45"/>
    </location>
</feature>
<comment type="caution">
    <text evidence="3">The sequence shown here is derived from an EMBL/GenBank/DDBJ whole genome shotgun (WGS) entry which is preliminary data.</text>
</comment>
<keyword evidence="4" id="KW-1185">Reference proteome</keyword>
<feature type="compositionally biased region" description="Basic residues" evidence="1">
    <location>
        <begin position="172"/>
        <end position="181"/>
    </location>
</feature>
<keyword evidence="2" id="KW-1133">Transmembrane helix</keyword>
<keyword evidence="2" id="KW-0812">Transmembrane</keyword>
<dbReference type="RefSeq" id="WP_203771110.1">
    <property type="nucleotide sequence ID" value="NZ_BAAAYJ010000062.1"/>
</dbReference>
<feature type="region of interest" description="Disordered" evidence="1">
    <location>
        <begin position="148"/>
        <end position="181"/>
    </location>
</feature>
<name>A0A919MIQ0_9ACTN</name>
<reference evidence="3" key="1">
    <citation type="submission" date="2021-01" db="EMBL/GenBank/DDBJ databases">
        <title>Whole genome shotgun sequence of Actinoplanes nipponensis NBRC 14063.</title>
        <authorList>
            <person name="Komaki H."/>
            <person name="Tamura T."/>
        </authorList>
    </citation>
    <scope>NUCLEOTIDE SEQUENCE</scope>
    <source>
        <strain evidence="3">NBRC 14063</strain>
    </source>
</reference>
<protein>
    <submittedName>
        <fullName evidence="3">Uncharacterized protein</fullName>
    </submittedName>
</protein>
<accession>A0A919MIQ0</accession>
<organism evidence="3 4">
    <name type="scientific">Actinoplanes nipponensis</name>
    <dbReference type="NCBI Taxonomy" id="135950"/>
    <lineage>
        <taxon>Bacteria</taxon>
        <taxon>Bacillati</taxon>
        <taxon>Actinomycetota</taxon>
        <taxon>Actinomycetes</taxon>
        <taxon>Micromonosporales</taxon>
        <taxon>Micromonosporaceae</taxon>
        <taxon>Actinoplanes</taxon>
    </lineage>
</organism>
<evidence type="ECO:0000313" key="4">
    <source>
        <dbReference type="Proteomes" id="UP000647172"/>
    </source>
</evidence>
<proteinExistence type="predicted"/>
<dbReference type="AlphaFoldDB" id="A0A919MIQ0"/>
<keyword evidence="2" id="KW-0472">Membrane</keyword>
<dbReference type="Proteomes" id="UP000647172">
    <property type="component" value="Unassembled WGS sequence"/>
</dbReference>
<sequence length="181" mass="19445">MTERARAEPRSTVGGLHLQVSGLLLGSLIAAVAATGALIITLAVGLPPGHPPPGPNGMPPPPPDLTSLAVFPVITGVFVLAWLAVVVAYSRDQILRRIEQLKAGPGAVDRPFDQLIAELRAQLAADREQELRLLQERIAELTEEYGEQRETDGYLNGMRIATGDQPPPAKVHSIRRTPHQP</sequence>
<feature type="transmembrane region" description="Helical" evidence="2">
    <location>
        <begin position="65"/>
        <end position="89"/>
    </location>
</feature>
<evidence type="ECO:0000313" key="3">
    <source>
        <dbReference type="EMBL" id="GIE50989.1"/>
    </source>
</evidence>
<evidence type="ECO:0000256" key="1">
    <source>
        <dbReference type="SAM" id="MobiDB-lite"/>
    </source>
</evidence>
<gene>
    <name evidence="3" type="ORF">Ani05nite_45230</name>
</gene>
<evidence type="ECO:0000256" key="2">
    <source>
        <dbReference type="SAM" id="Phobius"/>
    </source>
</evidence>